<evidence type="ECO:0000256" key="2">
    <source>
        <dbReference type="ARBA" id="ARBA00022574"/>
    </source>
</evidence>
<dbReference type="Gene3D" id="2.130.10.10">
    <property type="entry name" value="YVTN repeat-like/Quinoprotein amine dehydrogenase"/>
    <property type="match status" value="2"/>
</dbReference>
<evidence type="ECO:0000256" key="1">
    <source>
        <dbReference type="ARBA" id="ARBA00004123"/>
    </source>
</evidence>
<feature type="repeat" description="WD" evidence="7">
    <location>
        <begin position="235"/>
        <end position="275"/>
    </location>
</feature>
<dbReference type="PROSITE" id="PS50082">
    <property type="entry name" value="WD_REPEATS_2"/>
    <property type="match status" value="1"/>
</dbReference>
<dbReference type="GO" id="GO:0005634">
    <property type="term" value="C:nucleus"/>
    <property type="evidence" value="ECO:0007669"/>
    <property type="project" value="UniProtKB-SubCell"/>
</dbReference>
<organism evidence="9 10">
    <name type="scientific">Saitoella complicata (strain BCRC 22490 / CBS 7301 / JCM 7358 / NBRC 10748 / NRRL Y-17804)</name>
    <dbReference type="NCBI Taxonomy" id="698492"/>
    <lineage>
        <taxon>Eukaryota</taxon>
        <taxon>Fungi</taxon>
        <taxon>Dikarya</taxon>
        <taxon>Ascomycota</taxon>
        <taxon>Taphrinomycotina</taxon>
        <taxon>Taphrinomycotina incertae sedis</taxon>
        <taxon>Saitoella</taxon>
    </lineage>
</organism>
<dbReference type="GO" id="GO:0005829">
    <property type="term" value="C:cytosol"/>
    <property type="evidence" value="ECO:0007669"/>
    <property type="project" value="TreeGrafter"/>
</dbReference>
<evidence type="ECO:0000256" key="4">
    <source>
        <dbReference type="ARBA" id="ARBA00022737"/>
    </source>
</evidence>
<evidence type="ECO:0000256" key="7">
    <source>
        <dbReference type="PROSITE-ProRule" id="PRU00221"/>
    </source>
</evidence>
<dbReference type="InterPro" id="IPR036322">
    <property type="entry name" value="WD40_repeat_dom_sf"/>
</dbReference>
<keyword evidence="5 6" id="KW-0539">Nucleus</keyword>
<dbReference type="AlphaFoldDB" id="A0A0E9ND21"/>
<keyword evidence="10" id="KW-1185">Reference proteome</keyword>
<keyword evidence="4 6" id="KW-0677">Repeat</keyword>
<reference evidence="9 10" key="3">
    <citation type="journal article" date="2015" name="Genome Announc.">
        <title>Draft Genome Sequence of the Archiascomycetous Yeast Saitoella complicata.</title>
        <authorList>
            <person name="Yamauchi K."/>
            <person name="Kondo S."/>
            <person name="Hamamoto M."/>
            <person name="Takahashi Y."/>
            <person name="Ogura Y."/>
            <person name="Hayashi T."/>
            <person name="Nishida H."/>
        </authorList>
    </citation>
    <scope>NUCLEOTIDE SEQUENCE [LARGE SCALE GENOMIC DNA]</scope>
    <source>
        <strain evidence="9 10">NRRL Y-17804</strain>
    </source>
</reference>
<dbReference type="SMART" id="SM00320">
    <property type="entry name" value="WD40"/>
    <property type="match status" value="3"/>
</dbReference>
<comment type="similarity">
    <text evidence="6">Belongs to the WD repeat TRM82 family.</text>
</comment>
<dbReference type="PANTHER" id="PTHR16288">
    <property type="entry name" value="WD40 REPEAT PROTEIN 4"/>
    <property type="match status" value="1"/>
</dbReference>
<proteinExistence type="inferred from homology"/>
<comment type="function">
    <text evidence="6">Required for the formation of N(7)-methylguanine at position 46 (m7G46) in tRNA. In the complex, it is required to stabilize and induce conformational changes of the catalytic subunit.</text>
</comment>
<dbReference type="Proteomes" id="UP000033140">
    <property type="component" value="Unassembled WGS sequence"/>
</dbReference>
<evidence type="ECO:0000256" key="3">
    <source>
        <dbReference type="ARBA" id="ARBA00022694"/>
    </source>
</evidence>
<dbReference type="InterPro" id="IPR028884">
    <property type="entry name" value="Trm82"/>
</dbReference>
<evidence type="ECO:0000256" key="6">
    <source>
        <dbReference type="HAMAP-Rule" id="MF_03056"/>
    </source>
</evidence>
<keyword evidence="2 6" id="KW-0853">WD repeat</keyword>
<dbReference type="GO" id="GO:0106004">
    <property type="term" value="P:tRNA (guanine-N7)-methylation"/>
    <property type="evidence" value="ECO:0007669"/>
    <property type="project" value="UniProtKB-UniRule"/>
</dbReference>
<evidence type="ECO:0000256" key="5">
    <source>
        <dbReference type="ARBA" id="ARBA00023242"/>
    </source>
</evidence>
<dbReference type="SUPFAM" id="SSF50978">
    <property type="entry name" value="WD40 repeat-like"/>
    <property type="match status" value="1"/>
</dbReference>
<comment type="caution">
    <text evidence="9">The sequence shown here is derived from an EMBL/GenBank/DDBJ whole genome shotgun (WGS) entry which is preliminary data.</text>
</comment>
<evidence type="ECO:0000313" key="9">
    <source>
        <dbReference type="EMBL" id="GAO47606.1"/>
    </source>
</evidence>
<dbReference type="OMA" id="IPKRCAD"/>
<evidence type="ECO:0000313" key="10">
    <source>
        <dbReference type="Proteomes" id="UP000033140"/>
    </source>
</evidence>
<feature type="region of interest" description="Disordered" evidence="8">
    <location>
        <begin position="400"/>
        <end position="506"/>
    </location>
</feature>
<dbReference type="InterPro" id="IPR001680">
    <property type="entry name" value="WD40_rpt"/>
</dbReference>
<evidence type="ECO:0000256" key="8">
    <source>
        <dbReference type="SAM" id="MobiDB-lite"/>
    </source>
</evidence>
<accession>A0A0E9ND21</accession>
<comment type="subcellular location">
    <subcellularLocation>
        <location evidence="1 6">Nucleus</location>
    </subcellularLocation>
</comment>
<comment type="pathway">
    <text evidence="6">tRNA modification; N(7)-methylguanine-tRNA biosynthesis.</text>
</comment>
<gene>
    <name evidence="9" type="ORF">G7K_1806-t1</name>
</gene>
<name>A0A0E9ND21_SAICN</name>
<dbReference type="GO" id="GO:0043527">
    <property type="term" value="C:tRNA methyltransferase complex"/>
    <property type="evidence" value="ECO:0007669"/>
    <property type="project" value="TreeGrafter"/>
</dbReference>
<dbReference type="UniPathway" id="UPA00989"/>
<dbReference type="HAMAP" id="MF_03056">
    <property type="entry name" value="TRM82"/>
    <property type="match status" value="1"/>
</dbReference>
<keyword evidence="3 6" id="KW-0819">tRNA processing</keyword>
<dbReference type="PANTHER" id="PTHR16288:SF0">
    <property type="entry name" value="TRNA (GUANINE-N(7)-)-METHYLTRANSFERASE NON-CATALYTIC SUBUNIT WDR4"/>
    <property type="match status" value="1"/>
</dbReference>
<reference evidence="9 10" key="1">
    <citation type="journal article" date="2011" name="J. Gen. Appl. Microbiol.">
        <title>Draft genome sequencing of the enigmatic yeast Saitoella complicata.</title>
        <authorList>
            <person name="Nishida H."/>
            <person name="Hamamoto M."/>
            <person name="Sugiyama J."/>
        </authorList>
    </citation>
    <scope>NUCLEOTIDE SEQUENCE [LARGE SCALE GENOMIC DNA]</scope>
    <source>
        <strain evidence="9 10">NRRL Y-17804</strain>
    </source>
</reference>
<dbReference type="STRING" id="698492.A0A0E9ND21"/>
<protein>
    <submittedName>
        <fullName evidence="9">Uncharacterized protein</fullName>
    </submittedName>
</protein>
<dbReference type="EMBL" id="BACD03000010">
    <property type="protein sequence ID" value="GAO47606.1"/>
    <property type="molecule type" value="Genomic_DNA"/>
</dbReference>
<dbReference type="InterPro" id="IPR015943">
    <property type="entry name" value="WD40/YVTN_repeat-like_dom_sf"/>
</dbReference>
<reference evidence="9 10" key="2">
    <citation type="journal article" date="2014" name="J. Gen. Appl. Microbiol.">
        <title>The early diverging ascomycetous budding yeast Saitoella complicata has three histone deacetylases belonging to the Clr6, Hos2, and Rpd3 lineages.</title>
        <authorList>
            <person name="Nishida H."/>
            <person name="Matsumoto T."/>
            <person name="Kondo S."/>
            <person name="Hamamoto M."/>
            <person name="Yoshikawa H."/>
        </authorList>
    </citation>
    <scope>NUCLEOTIDE SEQUENCE [LARGE SCALE GENOMIC DNA]</scope>
    <source>
        <strain evidence="9 10">NRRL Y-17804</strain>
    </source>
</reference>
<sequence length="506" mass="54409">MVAHPLQTTLSHPSQPILFAAVGPHLRSYDLNTGATLAKWLAPAPPADKKPTREEILAGDAIRTMVLTKDGSKLAISGEDKVLRVFDASTLELISERTVPKRVCSLALVDNDATILTGDKHGDVSSYPFTLASEERQGAPAEDGKPAITEETESLAAGSAAKKQGKVPKGYDLAWGQKTKDTDAIPENLLLGHVSMLTTMSLLHSNSSTYIMTADRDEHVRISRYPKAHVTERFLLGHTEFVGSVAQLDEDVVLTAGGDSWVGVWNWKTGKLLHKLDLADAVKEARGEDGKSAVSQLHVVENRVFVIVEKAPAVFVVDFSDEKVPSITEAIALPAPALALVTDSANRLWASIDTIEVPSASVLVAFEADSQGKYKSINTPAFESLDVEAGLCPFYTTEQLRKRRREPQADNSEDSTDVKLGRSAPGQKRKYPNGPDFKKENQARKKGKIAGAEDAVITADDLSAEGKVPEVDTTSGLAKEVAKDEVESSLQAKAEEKDAGAVATLD</sequence>